<accession>A0AAJ0ERR4</accession>
<dbReference type="AlphaFoldDB" id="A0AAJ0ERR4"/>
<dbReference type="EMBL" id="JAHMHR010000033">
    <property type="protein sequence ID" value="KAK1673072.1"/>
    <property type="molecule type" value="Genomic_DNA"/>
</dbReference>
<protein>
    <submittedName>
        <fullName evidence="1">Uncharacterized protein</fullName>
    </submittedName>
</protein>
<keyword evidence="2" id="KW-1185">Reference proteome</keyword>
<sequence length="77" mass="9022">MRARLVVESVTISEYLVLYVFGFFPSWDRAKRLVHDAIYGVAARLPSSEIGMWRYLPLVSWCKQEVLSSFWEFGRFG</sequence>
<reference evidence="1" key="1">
    <citation type="submission" date="2021-06" db="EMBL/GenBank/DDBJ databases">
        <title>Comparative genomics, transcriptomics and evolutionary studies reveal genomic signatures of adaptation to plant cell wall in hemibiotrophic fungi.</title>
        <authorList>
            <consortium name="DOE Joint Genome Institute"/>
            <person name="Baroncelli R."/>
            <person name="Diaz J.F."/>
            <person name="Benocci T."/>
            <person name="Peng M."/>
            <person name="Battaglia E."/>
            <person name="Haridas S."/>
            <person name="Andreopoulos W."/>
            <person name="Labutti K."/>
            <person name="Pangilinan J."/>
            <person name="Floch G.L."/>
            <person name="Makela M.R."/>
            <person name="Henrissat B."/>
            <person name="Grigoriev I.V."/>
            <person name="Crouch J.A."/>
            <person name="De Vries R.P."/>
            <person name="Sukno S.A."/>
            <person name="Thon M.R."/>
        </authorList>
    </citation>
    <scope>NUCLEOTIDE SEQUENCE</scope>
    <source>
        <strain evidence="1">CBS 193.32</strain>
    </source>
</reference>
<proteinExistence type="predicted"/>
<organism evidence="1 2">
    <name type="scientific">Colletotrichum godetiae</name>
    <dbReference type="NCBI Taxonomy" id="1209918"/>
    <lineage>
        <taxon>Eukaryota</taxon>
        <taxon>Fungi</taxon>
        <taxon>Dikarya</taxon>
        <taxon>Ascomycota</taxon>
        <taxon>Pezizomycotina</taxon>
        <taxon>Sordariomycetes</taxon>
        <taxon>Hypocreomycetidae</taxon>
        <taxon>Glomerellales</taxon>
        <taxon>Glomerellaceae</taxon>
        <taxon>Colletotrichum</taxon>
        <taxon>Colletotrichum acutatum species complex</taxon>
    </lineage>
</organism>
<dbReference type="RefSeq" id="XP_060427075.1">
    <property type="nucleotide sequence ID" value="XM_060575427.1"/>
</dbReference>
<evidence type="ECO:0000313" key="2">
    <source>
        <dbReference type="Proteomes" id="UP001224890"/>
    </source>
</evidence>
<dbReference type="GeneID" id="85459953"/>
<comment type="caution">
    <text evidence="1">The sequence shown here is derived from an EMBL/GenBank/DDBJ whole genome shotgun (WGS) entry which is preliminary data.</text>
</comment>
<evidence type="ECO:0000313" key="1">
    <source>
        <dbReference type="EMBL" id="KAK1673072.1"/>
    </source>
</evidence>
<gene>
    <name evidence="1" type="ORF">BDP55DRAFT_671026</name>
</gene>
<name>A0AAJ0ERR4_9PEZI</name>
<dbReference type="Proteomes" id="UP001224890">
    <property type="component" value="Unassembled WGS sequence"/>
</dbReference>